<sequence length="320" mass="34211">MDQEAELVYRTMLQNPAWGVAHVAGHLAWSQGRTRRALDALADLRLVQPGRGEAGRARPVSPHIGLTALLVRAEVECHRQQSQIAASRAAVEALASQYGASADHAPEVIIRHDGPEALRRRLGDLASSARVSCLTLQPGAVDAPGDGGRCAPVARIAAERGLAVREVRQDNVRGDAATRACVRALEGLGVQVRTVPVLPIRLALFDGDCALVPSDPGNCRAGALELRSPGAVAAVRALFEQFWGAGTSWETFPRPDANGLQPRERELLKLLADGHTDETVSRRLGLSSRTVRRLAADLMGRLEAASRFQAGVNAAKRGWL</sequence>
<dbReference type="Pfam" id="PF00196">
    <property type="entry name" value="GerE"/>
    <property type="match status" value="1"/>
</dbReference>
<dbReference type="GO" id="GO:0003677">
    <property type="term" value="F:DNA binding"/>
    <property type="evidence" value="ECO:0007669"/>
    <property type="project" value="InterPro"/>
</dbReference>
<dbReference type="PANTHER" id="PTHR34293:SF1">
    <property type="entry name" value="HTH-TYPE TRANSCRIPTIONAL REGULATOR TRMBL2"/>
    <property type="match status" value="1"/>
</dbReference>
<dbReference type="PRINTS" id="PR00038">
    <property type="entry name" value="HTHLUXR"/>
</dbReference>
<comment type="caution">
    <text evidence="2">The sequence shown here is derived from an EMBL/GenBank/DDBJ whole genome shotgun (WGS) entry which is preliminary data.</text>
</comment>
<dbReference type="InterPro" id="IPR000792">
    <property type="entry name" value="Tscrpt_reg_LuxR_C"/>
</dbReference>
<dbReference type="Proteomes" id="UP000664167">
    <property type="component" value="Unassembled WGS sequence"/>
</dbReference>
<dbReference type="InterPro" id="IPR051797">
    <property type="entry name" value="TrmB-like"/>
</dbReference>
<keyword evidence="3" id="KW-1185">Reference proteome</keyword>
<feature type="domain" description="HTH luxR-type" evidence="1">
    <location>
        <begin position="253"/>
        <end position="318"/>
    </location>
</feature>
<dbReference type="PANTHER" id="PTHR34293">
    <property type="entry name" value="HTH-TYPE TRANSCRIPTIONAL REGULATOR TRMBL2"/>
    <property type="match status" value="1"/>
</dbReference>
<proteinExistence type="predicted"/>
<dbReference type="SMART" id="SM00421">
    <property type="entry name" value="HTH_LUXR"/>
    <property type="match status" value="1"/>
</dbReference>
<organism evidence="2 3">
    <name type="scientific">Streptomyces beijiangensis</name>
    <dbReference type="NCBI Taxonomy" id="163361"/>
    <lineage>
        <taxon>Bacteria</taxon>
        <taxon>Bacillati</taxon>
        <taxon>Actinomycetota</taxon>
        <taxon>Actinomycetes</taxon>
        <taxon>Kitasatosporales</taxon>
        <taxon>Streptomycetaceae</taxon>
        <taxon>Streptomyces</taxon>
    </lineage>
</organism>
<evidence type="ECO:0000313" key="3">
    <source>
        <dbReference type="Proteomes" id="UP000664167"/>
    </source>
</evidence>
<dbReference type="CDD" id="cd06170">
    <property type="entry name" value="LuxR_C_like"/>
    <property type="match status" value="1"/>
</dbReference>
<evidence type="ECO:0000313" key="2">
    <source>
        <dbReference type="EMBL" id="MBO0516479.1"/>
    </source>
</evidence>
<name>A0A939FDT1_9ACTN</name>
<accession>A0A939FDT1</accession>
<reference evidence="2" key="1">
    <citation type="submission" date="2021-03" db="EMBL/GenBank/DDBJ databases">
        <title>Streptomyces poriferae sp. nov., a novel marine sponge-derived Actinobacteria species with anti-MRSA activity.</title>
        <authorList>
            <person name="Sandoval-Powers M."/>
            <person name="Kralova S."/>
            <person name="Nguyen G.-S."/>
            <person name="Fawwal D."/>
            <person name="Degnes K."/>
            <person name="Klinkenberg G."/>
            <person name="Sletta H."/>
            <person name="Wentzel A."/>
            <person name="Liles M.R."/>
        </authorList>
    </citation>
    <scope>NUCLEOTIDE SEQUENCE</scope>
    <source>
        <strain evidence="2">DSM 41794</strain>
    </source>
</reference>
<evidence type="ECO:0000259" key="1">
    <source>
        <dbReference type="PROSITE" id="PS50043"/>
    </source>
</evidence>
<protein>
    <submittedName>
        <fullName evidence="2">LuxR family transcriptional regulator</fullName>
    </submittedName>
</protein>
<dbReference type="InterPro" id="IPR036388">
    <property type="entry name" value="WH-like_DNA-bd_sf"/>
</dbReference>
<dbReference type="RefSeq" id="WP_206968271.1">
    <property type="nucleotide sequence ID" value="NZ_BAAAJJ010000020.1"/>
</dbReference>
<dbReference type="InterPro" id="IPR016032">
    <property type="entry name" value="Sig_transdc_resp-reg_C-effctor"/>
</dbReference>
<dbReference type="SUPFAM" id="SSF46894">
    <property type="entry name" value="C-terminal effector domain of the bipartite response regulators"/>
    <property type="match status" value="1"/>
</dbReference>
<dbReference type="Gene3D" id="1.10.10.10">
    <property type="entry name" value="Winged helix-like DNA-binding domain superfamily/Winged helix DNA-binding domain"/>
    <property type="match status" value="1"/>
</dbReference>
<dbReference type="EMBL" id="JAFLRJ010000401">
    <property type="protein sequence ID" value="MBO0516479.1"/>
    <property type="molecule type" value="Genomic_DNA"/>
</dbReference>
<dbReference type="PROSITE" id="PS50043">
    <property type="entry name" value="HTH_LUXR_2"/>
    <property type="match status" value="1"/>
</dbReference>
<dbReference type="GO" id="GO:0006355">
    <property type="term" value="P:regulation of DNA-templated transcription"/>
    <property type="evidence" value="ECO:0007669"/>
    <property type="project" value="InterPro"/>
</dbReference>
<gene>
    <name evidence="2" type="ORF">J0695_32620</name>
</gene>
<dbReference type="AlphaFoldDB" id="A0A939FDT1"/>